<keyword evidence="5 9" id="KW-0653">Protein transport</keyword>
<comment type="function">
    <text evidence="9">Functions as a component of the nuclear pore complex (NPC).</text>
</comment>
<dbReference type="AlphaFoldDB" id="A0A4S2LBQ4"/>
<name>A0A4S2LBQ4_OPIFE</name>
<keyword evidence="4 9" id="KW-0509">mRNA transport</keyword>
<gene>
    <name evidence="10" type="ORF">CRM22_008486</name>
</gene>
<dbReference type="PANTHER" id="PTHR13373">
    <property type="entry name" value="FROUNT PROTEIN-RELATED"/>
    <property type="match status" value="1"/>
</dbReference>
<evidence type="ECO:0000313" key="11">
    <source>
        <dbReference type="Proteomes" id="UP000308267"/>
    </source>
</evidence>
<evidence type="ECO:0000256" key="2">
    <source>
        <dbReference type="ARBA" id="ARBA00005573"/>
    </source>
</evidence>
<dbReference type="GO" id="GO:0006606">
    <property type="term" value="P:protein import into nucleus"/>
    <property type="evidence" value="ECO:0007669"/>
    <property type="project" value="TreeGrafter"/>
</dbReference>
<comment type="subunit">
    <text evidence="9">Component of the nuclear pore complex (NPC).</text>
</comment>
<comment type="similarity">
    <text evidence="2 9">Belongs to the nucleoporin Nup85 family.</text>
</comment>
<evidence type="ECO:0000256" key="4">
    <source>
        <dbReference type="ARBA" id="ARBA00022816"/>
    </source>
</evidence>
<evidence type="ECO:0000256" key="3">
    <source>
        <dbReference type="ARBA" id="ARBA00022448"/>
    </source>
</evidence>
<keyword evidence="9" id="KW-0472">Membrane</keyword>
<dbReference type="InterPro" id="IPR011502">
    <property type="entry name" value="Nucleoporin_Nup85"/>
</dbReference>
<evidence type="ECO:0000256" key="9">
    <source>
        <dbReference type="RuleBase" id="RU365073"/>
    </source>
</evidence>
<protein>
    <recommendedName>
        <fullName evidence="9">Nuclear pore complex protein Nup85</fullName>
    </recommendedName>
</protein>
<evidence type="ECO:0000256" key="7">
    <source>
        <dbReference type="ARBA" id="ARBA00023132"/>
    </source>
</evidence>
<dbReference type="GO" id="GO:0045893">
    <property type="term" value="P:positive regulation of DNA-templated transcription"/>
    <property type="evidence" value="ECO:0007669"/>
    <property type="project" value="TreeGrafter"/>
</dbReference>
<dbReference type="Proteomes" id="UP000308267">
    <property type="component" value="Unassembled WGS sequence"/>
</dbReference>
<dbReference type="STRING" id="147828.A0A4S2LBQ4"/>
<dbReference type="Pfam" id="PF07575">
    <property type="entry name" value="Nucleopor_Nup85"/>
    <property type="match status" value="1"/>
</dbReference>
<keyword evidence="7 9" id="KW-0906">Nuclear pore complex</keyword>
<comment type="subcellular location">
    <subcellularLocation>
        <location evidence="1 9">Nucleus</location>
        <location evidence="1 9">Nuclear pore complex</location>
    </subcellularLocation>
</comment>
<evidence type="ECO:0000256" key="8">
    <source>
        <dbReference type="ARBA" id="ARBA00023242"/>
    </source>
</evidence>
<accession>A0A4S2LBQ4</accession>
<keyword evidence="8 9" id="KW-0539">Nucleus</keyword>
<keyword evidence="6 9" id="KW-0811">Translocation</keyword>
<dbReference type="GO" id="GO:0017056">
    <property type="term" value="F:structural constituent of nuclear pore"/>
    <property type="evidence" value="ECO:0007669"/>
    <property type="project" value="TreeGrafter"/>
</dbReference>
<evidence type="ECO:0000313" key="10">
    <source>
        <dbReference type="EMBL" id="TGZ60541.1"/>
    </source>
</evidence>
<evidence type="ECO:0000256" key="1">
    <source>
        <dbReference type="ARBA" id="ARBA00004567"/>
    </source>
</evidence>
<dbReference type="GO" id="GO:0006406">
    <property type="term" value="P:mRNA export from nucleus"/>
    <property type="evidence" value="ECO:0007669"/>
    <property type="project" value="TreeGrafter"/>
</dbReference>
<evidence type="ECO:0000256" key="5">
    <source>
        <dbReference type="ARBA" id="ARBA00022927"/>
    </source>
</evidence>
<dbReference type="EMBL" id="SJOL01008347">
    <property type="protein sequence ID" value="TGZ60541.1"/>
    <property type="molecule type" value="Genomic_DNA"/>
</dbReference>
<evidence type="ECO:0000256" key="6">
    <source>
        <dbReference type="ARBA" id="ARBA00023010"/>
    </source>
</evidence>
<organism evidence="10 11">
    <name type="scientific">Opisthorchis felineus</name>
    <dbReference type="NCBI Taxonomy" id="147828"/>
    <lineage>
        <taxon>Eukaryota</taxon>
        <taxon>Metazoa</taxon>
        <taxon>Spiralia</taxon>
        <taxon>Lophotrochozoa</taxon>
        <taxon>Platyhelminthes</taxon>
        <taxon>Trematoda</taxon>
        <taxon>Digenea</taxon>
        <taxon>Opisthorchiida</taxon>
        <taxon>Opisthorchiata</taxon>
        <taxon>Opisthorchiidae</taxon>
        <taxon>Opisthorchis</taxon>
    </lineage>
</organism>
<dbReference type="GO" id="GO:0031080">
    <property type="term" value="C:nuclear pore outer ring"/>
    <property type="evidence" value="ECO:0007669"/>
    <property type="project" value="TreeGrafter"/>
</dbReference>
<dbReference type="OrthoDB" id="17644at2759"/>
<sequence length="791" mass="87997">MQILCYLSSHCRYTMAEVLHVEAQGPLRHCWGSGNRILVHSASYGVRNVSDPEDLLYEVKWGVSVTSNEFMRRLVKTSYDVFCALQYNTNQERCASFSVQYRAALTVCSQEILQFLKLSVDIDDAKASHLMAQCELVLRLELIWHLAELIFLQSFPEGHLAYNLCSWFHVQSQEAADNARLLIDLHSSSSAGRSPLIRPEEDERFWPTVLALVLQARPHEAASLLAVHSYANSRGLRSLRQLLVAMPIASHNTKNKGSWRNSGAAFSQAWNYWQSECRRRLSGGEFDHTGNDAESTQYVKLIVSILAGSSASWDDPLILLVTGGSHAWYFRFVSFLFYTDQLVTMDALSGHLDAWLNVRGIADGESDSDLDQVVDSLLISIFKFDVQSFVRVSCEKLESWWLVAHFTNLLHRTYPDVLCSTGSSEGIAAFRAKPEDHAEVSNTQSQPSEFSAISRDRRSPSLPDFFLIGYAESLACDLGLLPIALGYLDFCENGSFRQSALLLRHACPVSTRAVNWFLSQARSRSLHETSKQLAGIATRRFLPLVLHDSDKVNGNVDKVMYNCLPSCSTIGWALMARDLGVVARIAEHTLVRDKGFCVESPPEDPSPHPTEIAEMAAIVLGFCNDQALRSFPPSQSFQPANSLSELCLSSELAFLVRYAKLQQCFASGEIETAVDRLIDLLTTGSGSSSAVELGAASCGSGSLISTRLRLRLLTEVRHLLGRRCIRRDQAELLISALVDLRLDICEHPTEDTKKLNALLVHLHILLAQELTSSLLVREPQITNNMILGSVV</sequence>
<comment type="caution">
    <text evidence="10">The sequence shown here is derived from an EMBL/GenBank/DDBJ whole genome shotgun (WGS) entry which is preliminary data.</text>
</comment>
<reference evidence="10 11" key="1">
    <citation type="journal article" date="2019" name="BMC Genomics">
        <title>New insights from Opisthorchis felineus genome: update on genomics of the epidemiologically important liver flukes.</title>
        <authorList>
            <person name="Ershov N.I."/>
            <person name="Mordvinov V.A."/>
            <person name="Prokhortchouk E.B."/>
            <person name="Pakharukova M.Y."/>
            <person name="Gunbin K.V."/>
            <person name="Ustyantsev K."/>
            <person name="Genaev M.A."/>
            <person name="Blinov A.G."/>
            <person name="Mazur A."/>
            <person name="Boulygina E."/>
            <person name="Tsygankova S."/>
            <person name="Khrameeva E."/>
            <person name="Chekanov N."/>
            <person name="Fan G."/>
            <person name="Xiao A."/>
            <person name="Zhang H."/>
            <person name="Xu X."/>
            <person name="Yang H."/>
            <person name="Solovyev V."/>
            <person name="Lee S.M."/>
            <person name="Liu X."/>
            <person name="Afonnikov D.A."/>
            <person name="Skryabin K.G."/>
        </authorList>
    </citation>
    <scope>NUCLEOTIDE SEQUENCE [LARGE SCALE GENOMIC DNA]</scope>
    <source>
        <strain evidence="10">AK-0245</strain>
        <tissue evidence="10">Whole organism</tissue>
    </source>
</reference>
<proteinExistence type="inferred from homology"/>
<dbReference type="PANTHER" id="PTHR13373:SF21">
    <property type="entry name" value="NUCLEAR PORE COMPLEX PROTEIN NUP85"/>
    <property type="match status" value="1"/>
</dbReference>
<keyword evidence="3 9" id="KW-0813">Transport</keyword>
<keyword evidence="11" id="KW-1185">Reference proteome</keyword>
<dbReference type="GO" id="GO:0031965">
    <property type="term" value="C:nuclear membrane"/>
    <property type="evidence" value="ECO:0007669"/>
    <property type="project" value="UniProtKB-UniRule"/>
</dbReference>